<feature type="transmembrane region" description="Helical" evidence="11">
    <location>
        <begin position="306"/>
        <end position="324"/>
    </location>
</feature>
<feature type="transmembrane region" description="Helical" evidence="11">
    <location>
        <begin position="278"/>
        <end position="300"/>
    </location>
</feature>
<evidence type="ECO:0000256" key="10">
    <source>
        <dbReference type="ARBA" id="ARBA00040345"/>
    </source>
</evidence>
<keyword evidence="11" id="KW-1133">Transmembrane helix</keyword>
<protein>
    <recommendedName>
        <fullName evidence="10">4,4'-diaponeurosporenoate glycosyltransferase</fullName>
    </recommendedName>
</protein>
<evidence type="ECO:0000256" key="2">
    <source>
        <dbReference type="ARBA" id="ARBA00022475"/>
    </source>
</evidence>
<name>A0ABU5KLH2_9BACL</name>
<evidence type="ECO:0000256" key="8">
    <source>
        <dbReference type="ARBA" id="ARBA00037904"/>
    </source>
</evidence>
<comment type="caution">
    <text evidence="13">The sequence shown here is derived from an EMBL/GenBank/DDBJ whole genome shotgun (WGS) entry which is preliminary data.</text>
</comment>
<keyword evidence="3" id="KW-0328">Glycosyltransferase</keyword>
<keyword evidence="4" id="KW-0808">Transferase</keyword>
<comment type="function">
    <text evidence="7">Catalyzes the glycosylation of 4,4'-diaponeurosporenoate, i.e. the esterification of glucose at the C1'' position with the carboxyl group of 4,4'-diaponeurosporenic acid, to form glycosyl-4,4'-diaponeurosporenoate. This is a step in the biosynthesis of staphyloxanthin, an orange pigment present in most staphylococci strains.</text>
</comment>
<evidence type="ECO:0000256" key="11">
    <source>
        <dbReference type="SAM" id="Phobius"/>
    </source>
</evidence>
<dbReference type="InterPro" id="IPR029044">
    <property type="entry name" value="Nucleotide-diphossugar_trans"/>
</dbReference>
<dbReference type="EMBL" id="JAXQNN010000002">
    <property type="protein sequence ID" value="MDZ5712083.1"/>
    <property type="molecule type" value="Genomic_DNA"/>
</dbReference>
<sequence>MLFILLALTALFWMIIALDTYRGLSSLHALEKEAPIRSSGKISVIVPARNEEDHIMKSISSQLNQTYQHIEWILINDRSKDTTGTLMEKLAEKDHRITVIHIDKLPEGWLGKNYALHKGTLAASGDVYLFTDADVRYEPDLIAKAAGYMNRLKIAHLTVSPDLQSKSFLLKGFVAFFLFGFSYYKRPWSANRDQSKSGMGIGAFNMIKKEAYQNIGGHQAISLRPDDDLQLGMLVKKNGYKQRMATAKSMLKVEWYPSVKEALKGLEKNTFAGLHYSYLFTFGAMAGVFISQVLPFIAIFSRDANTAAMAWVSIGAIMAVYIPITRRLTTYSSFHAVLFPISAILFITAVIRAAMLTLLRGGVKWRGTIYPIKDLKKKS</sequence>
<evidence type="ECO:0000313" key="14">
    <source>
        <dbReference type="Proteomes" id="UP001292084"/>
    </source>
</evidence>
<dbReference type="Gene3D" id="3.90.550.10">
    <property type="entry name" value="Spore Coat Polysaccharide Biosynthesis Protein SpsA, Chain A"/>
    <property type="match status" value="1"/>
</dbReference>
<evidence type="ECO:0000256" key="4">
    <source>
        <dbReference type="ARBA" id="ARBA00022679"/>
    </source>
</evidence>
<evidence type="ECO:0000259" key="12">
    <source>
        <dbReference type="Pfam" id="PF00535"/>
    </source>
</evidence>
<dbReference type="Pfam" id="PF00535">
    <property type="entry name" value="Glycos_transf_2"/>
    <property type="match status" value="1"/>
</dbReference>
<comment type="subcellular location">
    <subcellularLocation>
        <location evidence="1">Cell membrane</location>
    </subcellularLocation>
</comment>
<dbReference type="Proteomes" id="UP001292084">
    <property type="component" value="Unassembled WGS sequence"/>
</dbReference>
<evidence type="ECO:0000256" key="5">
    <source>
        <dbReference type="ARBA" id="ARBA00022746"/>
    </source>
</evidence>
<dbReference type="PANTHER" id="PTHR43646">
    <property type="entry name" value="GLYCOSYLTRANSFERASE"/>
    <property type="match status" value="1"/>
</dbReference>
<feature type="domain" description="Glycosyltransferase 2-like" evidence="12">
    <location>
        <begin position="43"/>
        <end position="215"/>
    </location>
</feature>
<dbReference type="InterPro" id="IPR001173">
    <property type="entry name" value="Glyco_trans_2-like"/>
</dbReference>
<keyword evidence="6 11" id="KW-0472">Membrane</keyword>
<gene>
    <name evidence="13" type="ORF">UFB30_07570</name>
</gene>
<keyword evidence="5" id="KW-0125">Carotenoid biosynthesis</keyword>
<keyword evidence="14" id="KW-1185">Reference proteome</keyword>
<dbReference type="RefSeq" id="WP_322421076.1">
    <property type="nucleotide sequence ID" value="NZ_JAXQNN010000002.1"/>
</dbReference>
<proteinExistence type="inferred from homology"/>
<keyword evidence="11" id="KW-0812">Transmembrane</keyword>
<evidence type="ECO:0000256" key="1">
    <source>
        <dbReference type="ARBA" id="ARBA00004236"/>
    </source>
</evidence>
<accession>A0ABU5KLH2</accession>
<reference evidence="13 14" key="1">
    <citation type="submission" date="2023-12" db="EMBL/GenBank/DDBJ databases">
        <title>Jeotgalibacillus haloalkaliphilus sp. nov., a novel salt-tolerant bacteria, isolated from the estuary of the Fenhe River into the Yellow River.</title>
        <authorList>
            <person name="Li Y."/>
        </authorList>
    </citation>
    <scope>NUCLEOTIDE SEQUENCE [LARGE SCALE GENOMIC DNA]</scope>
    <source>
        <strain evidence="13 14">HH7-29</strain>
    </source>
</reference>
<comment type="similarity">
    <text evidence="9">Belongs to the glycosyltransferase 2 family. CrtQ subfamily.</text>
</comment>
<organism evidence="13 14">
    <name type="scientific">Jeotgalibacillus haloalkalitolerans</name>
    <dbReference type="NCBI Taxonomy" id="3104292"/>
    <lineage>
        <taxon>Bacteria</taxon>
        <taxon>Bacillati</taxon>
        <taxon>Bacillota</taxon>
        <taxon>Bacilli</taxon>
        <taxon>Bacillales</taxon>
        <taxon>Caryophanaceae</taxon>
        <taxon>Jeotgalibacillus</taxon>
    </lineage>
</organism>
<comment type="pathway">
    <text evidence="8">Carotenoid biosynthesis; staphyloxanthin biosynthesis; staphyloxanthin from farnesyl diphosphate: step 4/5.</text>
</comment>
<dbReference type="SUPFAM" id="SSF53448">
    <property type="entry name" value="Nucleotide-diphospho-sugar transferases"/>
    <property type="match status" value="1"/>
</dbReference>
<feature type="transmembrane region" description="Helical" evidence="11">
    <location>
        <begin position="336"/>
        <end position="355"/>
    </location>
</feature>
<evidence type="ECO:0000256" key="9">
    <source>
        <dbReference type="ARBA" id="ARBA00038120"/>
    </source>
</evidence>
<dbReference type="CDD" id="cd00761">
    <property type="entry name" value="Glyco_tranf_GTA_type"/>
    <property type="match status" value="1"/>
</dbReference>
<evidence type="ECO:0000313" key="13">
    <source>
        <dbReference type="EMBL" id="MDZ5712083.1"/>
    </source>
</evidence>
<evidence type="ECO:0000256" key="3">
    <source>
        <dbReference type="ARBA" id="ARBA00022676"/>
    </source>
</evidence>
<evidence type="ECO:0000256" key="7">
    <source>
        <dbReference type="ARBA" id="ARBA00037281"/>
    </source>
</evidence>
<dbReference type="PANTHER" id="PTHR43646:SF2">
    <property type="entry name" value="GLYCOSYLTRANSFERASE 2-LIKE DOMAIN-CONTAINING PROTEIN"/>
    <property type="match status" value="1"/>
</dbReference>
<evidence type="ECO:0000256" key="6">
    <source>
        <dbReference type="ARBA" id="ARBA00023136"/>
    </source>
</evidence>
<keyword evidence="2" id="KW-1003">Cell membrane</keyword>